<dbReference type="EMBL" id="BONF01000053">
    <property type="protein sequence ID" value="GIF85858.1"/>
    <property type="molecule type" value="Genomic_DNA"/>
</dbReference>
<keyword evidence="2" id="KW-0472">Membrane</keyword>
<feature type="transmembrane region" description="Helical" evidence="2">
    <location>
        <begin position="59"/>
        <end position="80"/>
    </location>
</feature>
<feature type="transmembrane region" description="Helical" evidence="2">
    <location>
        <begin position="87"/>
        <end position="105"/>
    </location>
</feature>
<gene>
    <name evidence="4" type="ORF">Cba03nite_72070</name>
</gene>
<reference evidence="4 5" key="1">
    <citation type="submission" date="2021-01" db="EMBL/GenBank/DDBJ databases">
        <title>Whole genome shotgun sequence of Catellatospora bangladeshensis NBRC 107357.</title>
        <authorList>
            <person name="Komaki H."/>
            <person name="Tamura T."/>
        </authorList>
    </citation>
    <scope>NUCLEOTIDE SEQUENCE [LARGE SCALE GENOMIC DNA]</scope>
    <source>
        <strain evidence="4 5">NBRC 107357</strain>
    </source>
</reference>
<proteinExistence type="predicted"/>
<dbReference type="AlphaFoldDB" id="A0A8J3NNA1"/>
<sequence length="168" mass="17796">MTVRTPSIDEHPDLATLGLRYEEAAETPTAQVVEGLTLLTGLYLAISPWVVGFTSHNSLTVNNVFTGVTLAVLALCFATMFGRSHRIAWVAPVISAWTIFAPWLVSGPAPSIGAIVSNVIVGLVGLACTIAMMMLGKRRAGTASRRVPAVPTDPMRDQRQWPGTGGPA</sequence>
<name>A0A8J3NNA1_9ACTN</name>
<feature type="transmembrane region" description="Helical" evidence="2">
    <location>
        <begin position="111"/>
        <end position="136"/>
    </location>
</feature>
<accession>A0A8J3NNA1</accession>
<evidence type="ECO:0000313" key="5">
    <source>
        <dbReference type="Proteomes" id="UP000601223"/>
    </source>
</evidence>
<dbReference type="Proteomes" id="UP000601223">
    <property type="component" value="Unassembled WGS sequence"/>
</dbReference>
<evidence type="ECO:0000259" key="3">
    <source>
        <dbReference type="Pfam" id="PF03779"/>
    </source>
</evidence>
<dbReference type="InterPro" id="IPR005530">
    <property type="entry name" value="SPW"/>
</dbReference>
<comment type="caution">
    <text evidence="4">The sequence shown here is derived from an EMBL/GenBank/DDBJ whole genome shotgun (WGS) entry which is preliminary data.</text>
</comment>
<protein>
    <recommendedName>
        <fullName evidence="3">SPW repeat-containing integral membrane domain-containing protein</fullName>
    </recommendedName>
</protein>
<feature type="domain" description="SPW repeat-containing integral membrane" evidence="3">
    <location>
        <begin position="34"/>
        <end position="128"/>
    </location>
</feature>
<feature type="region of interest" description="Disordered" evidence="1">
    <location>
        <begin position="144"/>
        <end position="168"/>
    </location>
</feature>
<evidence type="ECO:0000256" key="1">
    <source>
        <dbReference type="SAM" id="MobiDB-lite"/>
    </source>
</evidence>
<keyword evidence="2" id="KW-1133">Transmembrane helix</keyword>
<keyword evidence="5" id="KW-1185">Reference proteome</keyword>
<evidence type="ECO:0000313" key="4">
    <source>
        <dbReference type="EMBL" id="GIF85858.1"/>
    </source>
</evidence>
<evidence type="ECO:0000256" key="2">
    <source>
        <dbReference type="SAM" id="Phobius"/>
    </source>
</evidence>
<organism evidence="4 5">
    <name type="scientific">Catellatospora bangladeshensis</name>
    <dbReference type="NCBI Taxonomy" id="310355"/>
    <lineage>
        <taxon>Bacteria</taxon>
        <taxon>Bacillati</taxon>
        <taxon>Actinomycetota</taxon>
        <taxon>Actinomycetes</taxon>
        <taxon>Micromonosporales</taxon>
        <taxon>Micromonosporaceae</taxon>
        <taxon>Catellatospora</taxon>
    </lineage>
</organism>
<dbReference type="Pfam" id="PF03779">
    <property type="entry name" value="SPW"/>
    <property type="match status" value="1"/>
</dbReference>
<keyword evidence="2" id="KW-0812">Transmembrane</keyword>